<gene>
    <name evidence="2" type="ORF">GBAR_LOCUS12871</name>
</gene>
<name>A0AA35S1Q2_GEOBA</name>
<dbReference type="AlphaFoldDB" id="A0AA35S1Q2"/>
<comment type="caution">
    <text evidence="2">The sequence shown here is derived from an EMBL/GenBank/DDBJ whole genome shotgun (WGS) entry which is preliminary data.</text>
</comment>
<proteinExistence type="predicted"/>
<evidence type="ECO:0000313" key="2">
    <source>
        <dbReference type="EMBL" id="CAI8021815.1"/>
    </source>
</evidence>
<evidence type="ECO:0000313" key="3">
    <source>
        <dbReference type="Proteomes" id="UP001174909"/>
    </source>
</evidence>
<protein>
    <submittedName>
        <fullName evidence="2">Uncharacterized protein</fullName>
    </submittedName>
</protein>
<accession>A0AA35S1Q2</accession>
<evidence type="ECO:0000256" key="1">
    <source>
        <dbReference type="SAM" id="MobiDB-lite"/>
    </source>
</evidence>
<feature type="non-terminal residue" evidence="2">
    <location>
        <position position="115"/>
    </location>
</feature>
<feature type="compositionally biased region" description="Basic and acidic residues" evidence="1">
    <location>
        <begin position="17"/>
        <end position="26"/>
    </location>
</feature>
<sequence length="115" mass="12264">RAPSSKAWESFSSALKNHLEGPETVERSGVSEPSTIPETTVTTESATNTAAGDDTTESAAITSAGDDGDDDDEVKSKPSAQLSPVPGSVRDKINSFRQRFNAIRDSTIQCLERSY</sequence>
<feature type="compositionally biased region" description="Low complexity" evidence="1">
    <location>
        <begin position="31"/>
        <end position="51"/>
    </location>
</feature>
<keyword evidence="3" id="KW-1185">Reference proteome</keyword>
<feature type="non-terminal residue" evidence="2">
    <location>
        <position position="1"/>
    </location>
</feature>
<organism evidence="2 3">
    <name type="scientific">Geodia barretti</name>
    <name type="common">Barrett's horny sponge</name>
    <dbReference type="NCBI Taxonomy" id="519541"/>
    <lineage>
        <taxon>Eukaryota</taxon>
        <taxon>Metazoa</taxon>
        <taxon>Porifera</taxon>
        <taxon>Demospongiae</taxon>
        <taxon>Heteroscleromorpha</taxon>
        <taxon>Tetractinellida</taxon>
        <taxon>Astrophorina</taxon>
        <taxon>Geodiidae</taxon>
        <taxon>Geodia</taxon>
    </lineage>
</organism>
<reference evidence="2" key="1">
    <citation type="submission" date="2023-03" db="EMBL/GenBank/DDBJ databases">
        <authorList>
            <person name="Steffen K."/>
            <person name="Cardenas P."/>
        </authorList>
    </citation>
    <scope>NUCLEOTIDE SEQUENCE</scope>
</reference>
<feature type="region of interest" description="Disordered" evidence="1">
    <location>
        <begin position="1"/>
        <end position="93"/>
    </location>
</feature>
<dbReference type="EMBL" id="CASHTH010001915">
    <property type="protein sequence ID" value="CAI8021815.1"/>
    <property type="molecule type" value="Genomic_DNA"/>
</dbReference>
<dbReference type="Proteomes" id="UP001174909">
    <property type="component" value="Unassembled WGS sequence"/>
</dbReference>